<name>A0ABU1LVY9_9BURK</name>
<comment type="caution">
    <text evidence="2">The sequence shown here is derived from an EMBL/GenBank/DDBJ whole genome shotgun (WGS) entry which is preliminary data.</text>
</comment>
<organism evidence="2 3">
    <name type="scientific">Paraburkholderia terricola</name>
    <dbReference type="NCBI Taxonomy" id="169427"/>
    <lineage>
        <taxon>Bacteria</taxon>
        <taxon>Pseudomonadati</taxon>
        <taxon>Pseudomonadota</taxon>
        <taxon>Betaproteobacteria</taxon>
        <taxon>Burkholderiales</taxon>
        <taxon>Burkholderiaceae</taxon>
        <taxon>Paraburkholderia</taxon>
    </lineage>
</organism>
<sequence length="208" mass="23166">MSPVCTPAAKRSRQEKAAQTASFEVGLLAWRGQWCIWNRCPRPFGARDKAVILPALHCVLAGRVRRHTSGFAWARCWPSASPRRGAENRRLFRTCRWFLGAGCGSALTVRPLAPTRSAHAALPVAERLLTAKLPAVRRTTADRRSCLRFEERLLTEEAACGLMKYRDGARSAAGRMTAVSQGRSARGHRFQMHHDPLQARRPTSRLAV</sequence>
<keyword evidence="3" id="KW-1185">Reference proteome</keyword>
<protein>
    <submittedName>
        <fullName evidence="2">Uncharacterized protein</fullName>
    </submittedName>
</protein>
<dbReference type="Proteomes" id="UP001264340">
    <property type="component" value="Unassembled WGS sequence"/>
</dbReference>
<gene>
    <name evidence="2" type="ORF">J2804_004107</name>
</gene>
<evidence type="ECO:0000256" key="1">
    <source>
        <dbReference type="SAM" id="MobiDB-lite"/>
    </source>
</evidence>
<proteinExistence type="predicted"/>
<dbReference type="EMBL" id="JAVDRP010000007">
    <property type="protein sequence ID" value="MDR6410685.1"/>
    <property type="molecule type" value="Genomic_DNA"/>
</dbReference>
<reference evidence="2 3" key="1">
    <citation type="submission" date="2023-07" db="EMBL/GenBank/DDBJ databases">
        <title>Sorghum-associated microbial communities from plants grown in Nebraska, USA.</title>
        <authorList>
            <person name="Schachtman D."/>
        </authorList>
    </citation>
    <scope>NUCLEOTIDE SEQUENCE [LARGE SCALE GENOMIC DNA]</scope>
    <source>
        <strain evidence="2 3">DS1316</strain>
    </source>
</reference>
<feature type="region of interest" description="Disordered" evidence="1">
    <location>
        <begin position="180"/>
        <end position="208"/>
    </location>
</feature>
<evidence type="ECO:0000313" key="2">
    <source>
        <dbReference type="EMBL" id="MDR6410685.1"/>
    </source>
</evidence>
<accession>A0ABU1LVY9</accession>
<evidence type="ECO:0000313" key="3">
    <source>
        <dbReference type="Proteomes" id="UP001264340"/>
    </source>
</evidence>